<evidence type="ECO:0000313" key="9">
    <source>
        <dbReference type="Proteomes" id="UP001369815"/>
    </source>
</evidence>
<dbReference type="InterPro" id="IPR036898">
    <property type="entry name" value="RNA_pol_Rpb7-like_N_sf"/>
</dbReference>
<dbReference type="Gene3D" id="2.40.50.1060">
    <property type="match status" value="1"/>
</dbReference>
<evidence type="ECO:0000256" key="1">
    <source>
        <dbReference type="ARBA" id="ARBA00004123"/>
    </source>
</evidence>
<dbReference type="EMBL" id="JBANMG010000007">
    <property type="protein sequence ID" value="KAK6950609.1"/>
    <property type="molecule type" value="Genomic_DNA"/>
</dbReference>
<dbReference type="AlphaFoldDB" id="A0AAX6MD90"/>
<keyword evidence="9" id="KW-1185">Reference proteome</keyword>
<feature type="region of interest" description="Disordered" evidence="6">
    <location>
        <begin position="461"/>
        <end position="488"/>
    </location>
</feature>
<keyword evidence="4 5" id="KW-0539">Nucleus</keyword>
<proteinExistence type="predicted"/>
<feature type="domain" description="RPA43 OB" evidence="7">
    <location>
        <begin position="286"/>
        <end position="419"/>
    </location>
</feature>
<dbReference type="InterPro" id="IPR041178">
    <property type="entry name" value="RPA43_OB"/>
</dbReference>
<evidence type="ECO:0000256" key="6">
    <source>
        <dbReference type="SAM" id="MobiDB-lite"/>
    </source>
</evidence>
<comment type="caution">
    <text evidence="8">The sequence shown here is derived from an EMBL/GenBank/DDBJ whole genome shotgun (WGS) entry which is preliminary data.</text>
</comment>
<evidence type="ECO:0000256" key="5">
    <source>
        <dbReference type="RuleBase" id="RU369086"/>
    </source>
</evidence>
<reference evidence="8 9" key="1">
    <citation type="journal article" date="2024" name="Front Chem Biol">
        <title>Unveiling the potential of Daldinia eschscholtzii MFLUCC 19-0629 through bioactivity and bioinformatics studies for enhanced sustainable agriculture production.</title>
        <authorList>
            <person name="Brooks S."/>
            <person name="Weaver J.A."/>
            <person name="Klomchit A."/>
            <person name="Alharthi S.A."/>
            <person name="Onlamun T."/>
            <person name="Nurani R."/>
            <person name="Vong T.K."/>
            <person name="Alberti F."/>
            <person name="Greco C."/>
        </authorList>
    </citation>
    <scope>NUCLEOTIDE SEQUENCE [LARGE SCALE GENOMIC DNA]</scope>
    <source>
        <strain evidence="8">MFLUCC 19-0629</strain>
    </source>
</reference>
<dbReference type="Pfam" id="PF17875">
    <property type="entry name" value="RPA43_OB"/>
    <property type="match status" value="1"/>
</dbReference>
<evidence type="ECO:0000313" key="8">
    <source>
        <dbReference type="EMBL" id="KAK6950609.1"/>
    </source>
</evidence>
<dbReference type="Gene3D" id="3.30.1490.120">
    <property type="entry name" value="RNA polymerase Rpb7-like, N-terminal domain"/>
    <property type="match status" value="1"/>
</dbReference>
<dbReference type="GO" id="GO:0006352">
    <property type="term" value="P:DNA-templated transcription initiation"/>
    <property type="evidence" value="ECO:0007669"/>
    <property type="project" value="UniProtKB-UniRule"/>
</dbReference>
<feature type="compositionally biased region" description="Basic residues" evidence="6">
    <location>
        <begin position="117"/>
        <end position="131"/>
    </location>
</feature>
<feature type="compositionally biased region" description="Basic residues" evidence="6">
    <location>
        <begin position="17"/>
        <end position="26"/>
    </location>
</feature>
<name>A0AAX6MD90_9PEZI</name>
<gene>
    <name evidence="8" type="ORF">Daesc_007133</name>
</gene>
<dbReference type="InterPro" id="IPR045113">
    <property type="entry name" value="Rpb7-like"/>
</dbReference>
<feature type="compositionally biased region" description="Basic and acidic residues" evidence="6">
    <location>
        <begin position="335"/>
        <end position="357"/>
    </location>
</feature>
<evidence type="ECO:0000256" key="2">
    <source>
        <dbReference type="ARBA" id="ARBA00022478"/>
    </source>
</evidence>
<dbReference type="PANTHER" id="PTHR12709">
    <property type="entry name" value="DNA-DIRECTED RNA POLYMERASE II, III"/>
    <property type="match status" value="1"/>
</dbReference>
<comment type="subcellular location">
    <subcellularLocation>
        <location evidence="1 5">Nucleus</location>
    </subcellularLocation>
</comment>
<dbReference type="GO" id="GO:0005736">
    <property type="term" value="C:RNA polymerase I complex"/>
    <property type="evidence" value="ECO:0007669"/>
    <property type="project" value="TreeGrafter"/>
</dbReference>
<evidence type="ECO:0000256" key="4">
    <source>
        <dbReference type="ARBA" id="ARBA00023242"/>
    </source>
</evidence>
<dbReference type="GO" id="GO:0006362">
    <property type="term" value="P:transcription elongation by RNA polymerase I"/>
    <property type="evidence" value="ECO:0007669"/>
    <property type="project" value="TreeGrafter"/>
</dbReference>
<keyword evidence="2 5" id="KW-0240">DNA-directed RNA polymerase</keyword>
<feature type="compositionally biased region" description="Basic and acidic residues" evidence="6">
    <location>
        <begin position="90"/>
        <end position="100"/>
    </location>
</feature>
<feature type="compositionally biased region" description="Basic and acidic residues" evidence="6">
    <location>
        <begin position="27"/>
        <end position="36"/>
    </location>
</feature>
<protein>
    <recommendedName>
        <fullName evidence="5">DNA-directed RNA polymerase subunit</fullName>
    </recommendedName>
</protein>
<feature type="region of interest" description="Disordered" evidence="6">
    <location>
        <begin position="1"/>
        <end position="162"/>
    </location>
</feature>
<evidence type="ECO:0000259" key="7">
    <source>
        <dbReference type="Pfam" id="PF17875"/>
    </source>
</evidence>
<dbReference type="PANTHER" id="PTHR12709:SF5">
    <property type="entry name" value="DNA-DIRECTED RNA POLYMERASE I SUBUNIT RPA43"/>
    <property type="match status" value="1"/>
</dbReference>
<sequence>MADTTASTPTSPPDKKLKSHKKHKRHREADSTEASERKHKKSKSNTNAPVPEQEGQVQIVAKLPDAPIPETESNGHDSKAGKKKKRPRHKDRDQSTEKAYGHQIAQDAAADGSSPKKEKKKSKEHKRKHGKPAVQDDTIEPSAVPDSQPLPAAHGQERENSDLDAMDIDSVPVETCNSDEFGQKPASSEYPFFTQTVSQYLPLFPSGLIEPIEGFADQHLRPLLNRYVPSFRGVLLAYRNPRIGEAPGRGSLTEKSKAKETVLLESINEYAVAFGWLTVEVDLFRPSRGASMEGIVNLQGEGHIGVVCWDMFNASIEASRLPHGWRWVDLLSKDKDKGKDRSKGKKTDREKTAEEAKLLTPEPLEDQEDDTTQMHTTGYWVDEAGQRIRGGAKVYFRIKHYEVGVSGDYGYLSIEGTMLAEEEEKAKTAEEMEILRRRRLRHGGVLRKEQKRMPEFSMTKFGVNETEDNEAQRAPVQWVASRPGSDTE</sequence>
<dbReference type="Proteomes" id="UP001369815">
    <property type="component" value="Unassembled WGS sequence"/>
</dbReference>
<organism evidence="8 9">
    <name type="scientific">Daldinia eschscholtzii</name>
    <dbReference type="NCBI Taxonomy" id="292717"/>
    <lineage>
        <taxon>Eukaryota</taxon>
        <taxon>Fungi</taxon>
        <taxon>Dikarya</taxon>
        <taxon>Ascomycota</taxon>
        <taxon>Pezizomycotina</taxon>
        <taxon>Sordariomycetes</taxon>
        <taxon>Xylariomycetidae</taxon>
        <taxon>Xylariales</taxon>
        <taxon>Hypoxylaceae</taxon>
        <taxon>Daldinia</taxon>
    </lineage>
</organism>
<accession>A0AAX6MD90</accession>
<feature type="region of interest" description="Disordered" evidence="6">
    <location>
        <begin position="335"/>
        <end position="370"/>
    </location>
</feature>
<comment type="function">
    <text evidence="5">DNA-dependent RNA polymerase which catalyzes the transcription of DNA into RNA using the four ribonucleoside triphosphates as substrates.</text>
</comment>
<keyword evidence="3 5" id="KW-0804">Transcription</keyword>
<evidence type="ECO:0000256" key="3">
    <source>
        <dbReference type="ARBA" id="ARBA00023163"/>
    </source>
</evidence>